<keyword evidence="1" id="KW-0732">Signal</keyword>
<feature type="chain" id="PRO_5032523916" evidence="1">
    <location>
        <begin position="26"/>
        <end position="145"/>
    </location>
</feature>
<dbReference type="EMBL" id="WMEY01000007">
    <property type="protein sequence ID" value="MYL65498.1"/>
    <property type="molecule type" value="Genomic_DNA"/>
</dbReference>
<reference evidence="2 3" key="1">
    <citation type="submission" date="2019-11" db="EMBL/GenBank/DDBJ databases">
        <title>Genome sequences of 17 halophilic strains isolated from different environments.</title>
        <authorList>
            <person name="Furrow R.E."/>
        </authorList>
    </citation>
    <scope>NUCLEOTIDE SEQUENCE [LARGE SCALE GENOMIC DNA]</scope>
    <source>
        <strain evidence="2 3">22506_14_FS</strain>
    </source>
</reference>
<proteinExistence type="predicted"/>
<dbReference type="PROSITE" id="PS51257">
    <property type="entry name" value="PROKAR_LIPOPROTEIN"/>
    <property type="match status" value="1"/>
</dbReference>
<comment type="caution">
    <text evidence="2">The sequence shown here is derived from an EMBL/GenBank/DDBJ whole genome shotgun (WGS) entry which is preliminary data.</text>
</comment>
<sequence>MKRRWIGSFVFAMIAIILVSCGEQGATGHVESLSPDEMKEAIANNDDVYVLVTDSSEEEERQEYIDLVEENIENDTVYEINAQNSEILENEMQLSEIGLEGTQLFQSLSYYKNGELQKRISLRTQKYASLDDRKKAISQFINESS</sequence>
<feature type="signal peptide" evidence="1">
    <location>
        <begin position="1"/>
        <end position="25"/>
    </location>
</feature>
<dbReference type="AlphaFoldDB" id="A0A845F433"/>
<evidence type="ECO:0000256" key="1">
    <source>
        <dbReference type="SAM" id="SignalP"/>
    </source>
</evidence>
<dbReference type="RefSeq" id="WP_160920927.1">
    <property type="nucleotide sequence ID" value="NZ_WMEY01000007.1"/>
</dbReference>
<accession>A0A845F433</accession>
<name>A0A845F433_9BACL</name>
<organism evidence="2 3">
    <name type="scientific">Guptibacillus hwajinpoensis</name>
    <dbReference type="NCBI Taxonomy" id="208199"/>
    <lineage>
        <taxon>Bacteria</taxon>
        <taxon>Bacillati</taxon>
        <taxon>Bacillota</taxon>
        <taxon>Bacilli</taxon>
        <taxon>Bacillales</taxon>
        <taxon>Guptibacillaceae</taxon>
        <taxon>Guptibacillus</taxon>
    </lineage>
</organism>
<dbReference type="Proteomes" id="UP000447833">
    <property type="component" value="Unassembled WGS sequence"/>
</dbReference>
<gene>
    <name evidence="2" type="ORF">GLW07_19245</name>
</gene>
<evidence type="ECO:0000313" key="2">
    <source>
        <dbReference type="EMBL" id="MYL65498.1"/>
    </source>
</evidence>
<evidence type="ECO:0000313" key="3">
    <source>
        <dbReference type="Proteomes" id="UP000447833"/>
    </source>
</evidence>
<protein>
    <submittedName>
        <fullName evidence="2">Uncharacterized protein</fullName>
    </submittedName>
</protein>